<sequence length="197" mass="22364">MAEFLITTRLLFCPPNDFGHYEPEDYIQLCKATPIARDALPEYFFNCRHSLELVPPVLYLGWTIGSEADFAEFLRKYDPKLLSFDPTTGELTTSSLFSIHCALRKRFNVSGAMAKLLDVTPVLNEHGEEVWAITVGCNYAPGVRLPDGLIEKIGQAIDKDEPSWWLDQSGWYWQPGDDTEEMYLAQQGKLLIAPHVH</sequence>
<organism evidence="1 2">
    <name type="scientific">Cylindrobasidium torrendii FP15055 ss-10</name>
    <dbReference type="NCBI Taxonomy" id="1314674"/>
    <lineage>
        <taxon>Eukaryota</taxon>
        <taxon>Fungi</taxon>
        <taxon>Dikarya</taxon>
        <taxon>Basidiomycota</taxon>
        <taxon>Agaricomycotina</taxon>
        <taxon>Agaricomycetes</taxon>
        <taxon>Agaricomycetidae</taxon>
        <taxon>Agaricales</taxon>
        <taxon>Marasmiineae</taxon>
        <taxon>Physalacriaceae</taxon>
        <taxon>Cylindrobasidium</taxon>
    </lineage>
</organism>
<evidence type="ECO:0000313" key="2">
    <source>
        <dbReference type="Proteomes" id="UP000054007"/>
    </source>
</evidence>
<proteinExistence type="predicted"/>
<reference evidence="1 2" key="1">
    <citation type="journal article" date="2015" name="Fungal Genet. Biol.">
        <title>Evolution of novel wood decay mechanisms in Agaricales revealed by the genome sequences of Fistulina hepatica and Cylindrobasidium torrendii.</title>
        <authorList>
            <person name="Floudas D."/>
            <person name="Held B.W."/>
            <person name="Riley R."/>
            <person name="Nagy L.G."/>
            <person name="Koehler G."/>
            <person name="Ransdell A.S."/>
            <person name="Younus H."/>
            <person name="Chow J."/>
            <person name="Chiniquy J."/>
            <person name="Lipzen A."/>
            <person name="Tritt A."/>
            <person name="Sun H."/>
            <person name="Haridas S."/>
            <person name="LaButti K."/>
            <person name="Ohm R.A."/>
            <person name="Kues U."/>
            <person name="Blanchette R.A."/>
            <person name="Grigoriev I.V."/>
            <person name="Minto R.E."/>
            <person name="Hibbett D.S."/>
        </authorList>
    </citation>
    <scope>NUCLEOTIDE SEQUENCE [LARGE SCALE GENOMIC DNA]</scope>
    <source>
        <strain evidence="1 2">FP15055 ss-10</strain>
    </source>
</reference>
<keyword evidence="2" id="KW-1185">Reference proteome</keyword>
<dbReference type="EMBL" id="KN880998">
    <property type="protein sequence ID" value="KIY61249.1"/>
    <property type="molecule type" value="Genomic_DNA"/>
</dbReference>
<dbReference type="AlphaFoldDB" id="A0A0D7ATU0"/>
<gene>
    <name evidence="1" type="ORF">CYLTODRAFT_495348</name>
</gene>
<protein>
    <submittedName>
        <fullName evidence="1">Uncharacterized protein</fullName>
    </submittedName>
</protein>
<evidence type="ECO:0000313" key="1">
    <source>
        <dbReference type="EMBL" id="KIY61249.1"/>
    </source>
</evidence>
<dbReference type="OrthoDB" id="2872586at2759"/>
<dbReference type="Proteomes" id="UP000054007">
    <property type="component" value="Unassembled WGS sequence"/>
</dbReference>
<name>A0A0D7ATU0_9AGAR</name>
<accession>A0A0D7ATU0</accession>